<evidence type="ECO:0000259" key="2">
    <source>
        <dbReference type="Pfam" id="PF13860"/>
    </source>
</evidence>
<dbReference type="AlphaFoldDB" id="A0A956M1U6"/>
<accession>A0A956M1U6</accession>
<dbReference type="SUPFAM" id="SSF51445">
    <property type="entry name" value="(Trans)glycosidases"/>
    <property type="match status" value="1"/>
</dbReference>
<reference evidence="3" key="1">
    <citation type="submission" date="2020-04" db="EMBL/GenBank/DDBJ databases">
        <authorList>
            <person name="Zhang T."/>
        </authorList>
    </citation>
    <scope>NUCLEOTIDE SEQUENCE</scope>
    <source>
        <strain evidence="3">HKST-UBA01</strain>
    </source>
</reference>
<organism evidence="3 4">
    <name type="scientific">Eiseniibacteriota bacterium</name>
    <dbReference type="NCBI Taxonomy" id="2212470"/>
    <lineage>
        <taxon>Bacteria</taxon>
        <taxon>Candidatus Eiseniibacteriota</taxon>
    </lineage>
</organism>
<dbReference type="InterPro" id="IPR025965">
    <property type="entry name" value="FlgD/Vpr_Ig-like"/>
</dbReference>
<dbReference type="EMBL" id="JAGQHR010000346">
    <property type="protein sequence ID" value="MCA9728301.1"/>
    <property type="molecule type" value="Genomic_DNA"/>
</dbReference>
<feature type="domain" description="Glycoside hydrolase family 44 catalytic" evidence="1">
    <location>
        <begin position="244"/>
        <end position="491"/>
    </location>
</feature>
<evidence type="ECO:0000313" key="4">
    <source>
        <dbReference type="Proteomes" id="UP000697710"/>
    </source>
</evidence>
<protein>
    <recommendedName>
        <fullName evidence="5">Glycoside hydrolase family 44 domain-containing protein</fullName>
    </recommendedName>
</protein>
<dbReference type="InterPro" id="IPR024745">
    <property type="entry name" value="GH44_cat"/>
</dbReference>
<comment type="caution">
    <text evidence="3">The sequence shown here is derived from an EMBL/GenBank/DDBJ whole genome shotgun (WGS) entry which is preliminary data.</text>
</comment>
<dbReference type="InterPro" id="IPR017853">
    <property type="entry name" value="GH"/>
</dbReference>
<gene>
    <name evidence="3" type="ORF">KC729_11500</name>
</gene>
<name>A0A956M1U6_UNCEI</name>
<proteinExistence type="predicted"/>
<dbReference type="Gene3D" id="2.60.120.430">
    <property type="entry name" value="Galactose-binding lectin"/>
    <property type="match status" value="1"/>
</dbReference>
<dbReference type="Proteomes" id="UP000697710">
    <property type="component" value="Unassembled WGS sequence"/>
</dbReference>
<evidence type="ECO:0000313" key="3">
    <source>
        <dbReference type="EMBL" id="MCA9728301.1"/>
    </source>
</evidence>
<evidence type="ECO:0008006" key="5">
    <source>
        <dbReference type="Google" id="ProtNLM"/>
    </source>
</evidence>
<evidence type="ECO:0000259" key="1">
    <source>
        <dbReference type="Pfam" id="PF12891"/>
    </source>
</evidence>
<dbReference type="SUPFAM" id="SSF51011">
    <property type="entry name" value="Glycosyl hydrolase domain"/>
    <property type="match status" value="1"/>
</dbReference>
<dbReference type="Gene3D" id="3.20.20.80">
    <property type="entry name" value="Glycosidases"/>
    <property type="match status" value="1"/>
</dbReference>
<dbReference type="Gene3D" id="2.60.40.4070">
    <property type="match status" value="1"/>
</dbReference>
<reference evidence="3" key="2">
    <citation type="journal article" date="2021" name="Microbiome">
        <title>Successional dynamics and alternative stable states in a saline activated sludge microbial community over 9 years.</title>
        <authorList>
            <person name="Wang Y."/>
            <person name="Ye J."/>
            <person name="Ju F."/>
            <person name="Liu L."/>
            <person name="Boyd J.A."/>
            <person name="Deng Y."/>
            <person name="Parks D.H."/>
            <person name="Jiang X."/>
            <person name="Yin X."/>
            <person name="Woodcroft B.J."/>
            <person name="Tyson G.W."/>
            <person name="Hugenholtz P."/>
            <person name="Polz M.F."/>
            <person name="Zhang T."/>
        </authorList>
    </citation>
    <scope>NUCLEOTIDE SEQUENCE</scope>
    <source>
        <strain evidence="3">HKST-UBA01</strain>
    </source>
</reference>
<sequence>MSFLVSVLRTRRDLVRPLVAAVFVLLGAGGPAAATPLVVYDDALRNEFQDWSWATHDLAQTAVVHAGSHAISMQARNWEGLYFHRDAGVETATLDTLTCWVHGGSAGGQTIRIVLMAGGGEIAGGDLRAFVSGGMIPAGSWAQAVVPLEELGAGGAIIDGLIFQAFAAEDQGTIYFDDLSFDGTPAPPAPVTVQVDPNLDRRPIDPLIYGISFGSTQELAELPYPIRRWGGNAVTRYSWELDTSNRASDWFFMNIPNDNAHPEDLPDGSASDVFVQESRDVGADVLLTVPLIGWTPRDRSKRWGFSVQKYGPQELDECRATGNPPWCTADAGNGVAPGGQWITGNDPADTSVPIGPTYVRDWMLHLQATFGAADAGGVRFYALDNEPMLWSSTHRDVHPDPVGYDELWNRTRDYAETIRATDPAAAIGGPAVWGWCAYFHSAVDGCTPGGDQASHGGLGLLEWYLAQIEAYRQTHGVRLVDYLDVHYYPQAAGVALDDDESAAVAARRLRSVKSLYDPNYVDESWIGQPVELIPRLRRWIDERCPGTLLAVTEYNWGGDDGISSALAQAEVLAVFGREGVDLATRWVAPTAGSRVADAFRMFLDYDGAGSRVEGESVRALSSDVDAVGAYSVRTPGGDLLVFLFNKATTATEVTVSVTGGLESDLDVYRLDETHPYGFLETVVGDGTGFVLALPARSATLVQGTPAVSDTAESDLPATRPLLVQARPSPFVHETDIVYRLREAGAVHVTVHDLAGRQVRDLWDDEQRPGRHQLRWDGRDGDGRSVPAGMYFVRVATPGESASAQVLRLGATGR</sequence>
<dbReference type="Pfam" id="PF13860">
    <property type="entry name" value="FlgD_ig"/>
    <property type="match status" value="1"/>
</dbReference>
<dbReference type="Pfam" id="PF12891">
    <property type="entry name" value="Glyco_hydro_44"/>
    <property type="match status" value="1"/>
</dbReference>
<feature type="domain" description="FlgD/Vpr Ig-like" evidence="2">
    <location>
        <begin position="742"/>
        <end position="796"/>
    </location>
</feature>